<organism evidence="2 3">
    <name type="scientific">Neisseria lactamica ATCC 23970</name>
    <dbReference type="NCBI Taxonomy" id="546265"/>
    <lineage>
        <taxon>Bacteria</taxon>
        <taxon>Pseudomonadati</taxon>
        <taxon>Pseudomonadota</taxon>
        <taxon>Betaproteobacteria</taxon>
        <taxon>Neisseriales</taxon>
        <taxon>Neisseriaceae</taxon>
        <taxon>Neisseria</taxon>
    </lineage>
</organism>
<reference evidence="2 3" key="1">
    <citation type="submission" date="2009-10" db="EMBL/GenBank/DDBJ databases">
        <authorList>
            <person name="Weinstock G."/>
            <person name="Sodergren E."/>
            <person name="Clifton S."/>
            <person name="Fulton L."/>
            <person name="Fulton B."/>
            <person name="Courtney L."/>
            <person name="Fronick C."/>
            <person name="Harrison M."/>
            <person name="Strong C."/>
            <person name="Farmer C."/>
            <person name="Delahaunty K."/>
            <person name="Markovic C."/>
            <person name="Hall O."/>
            <person name="Minx P."/>
            <person name="Tomlinson C."/>
            <person name="Mitreva M."/>
            <person name="Nelson J."/>
            <person name="Hou S."/>
            <person name="Wollam A."/>
            <person name="Pepin K.H."/>
            <person name="Johnson M."/>
            <person name="Bhonagiri V."/>
            <person name="Nash W.E."/>
            <person name="Warren W."/>
            <person name="Chinwalla A."/>
            <person name="Mardis E.R."/>
            <person name="Wilson R.K."/>
        </authorList>
    </citation>
    <scope>NUCLEOTIDE SEQUENCE [LARGE SCALE GENOMIC DNA]</scope>
    <source>
        <strain evidence="2 3">ATCC 23970</strain>
    </source>
</reference>
<evidence type="ECO:0000313" key="2">
    <source>
        <dbReference type="EMBL" id="EEZ75298.1"/>
    </source>
</evidence>
<feature type="compositionally biased region" description="Basic and acidic residues" evidence="1">
    <location>
        <begin position="1"/>
        <end position="11"/>
    </location>
</feature>
<comment type="caution">
    <text evidence="2">The sequence shown here is derived from an EMBL/GenBank/DDBJ whole genome shotgun (WGS) entry which is preliminary data.</text>
</comment>
<evidence type="ECO:0000313" key="3">
    <source>
        <dbReference type="Proteomes" id="UP000003843"/>
    </source>
</evidence>
<evidence type="ECO:0000256" key="1">
    <source>
        <dbReference type="SAM" id="MobiDB-lite"/>
    </source>
</evidence>
<dbReference type="Proteomes" id="UP000003843">
    <property type="component" value="Unassembled WGS sequence"/>
</dbReference>
<proteinExistence type="predicted"/>
<dbReference type="EMBL" id="ACEQ02000019">
    <property type="protein sequence ID" value="EEZ75298.1"/>
    <property type="molecule type" value="Genomic_DNA"/>
</dbReference>
<accession>D0WAS0</accession>
<feature type="region of interest" description="Disordered" evidence="1">
    <location>
        <begin position="1"/>
        <end position="53"/>
    </location>
</feature>
<protein>
    <submittedName>
        <fullName evidence="2">Uncharacterized protein</fullName>
    </submittedName>
</protein>
<name>D0WAS0_NEILA</name>
<dbReference type="AlphaFoldDB" id="D0WAS0"/>
<gene>
    <name evidence="2" type="ORF">NEILACOT_04641</name>
</gene>
<sequence length="53" mass="5874">MGHKPEPEPKPESAPILTITVSENHPKKTPQKRGFFTSSMPAGVKRTLQQHPV</sequence>